<keyword evidence="2" id="KW-1185">Reference proteome</keyword>
<organism evidence="1 2">
    <name type="scientific">Aphis craccivora</name>
    <name type="common">Cowpea aphid</name>
    <dbReference type="NCBI Taxonomy" id="307492"/>
    <lineage>
        <taxon>Eukaryota</taxon>
        <taxon>Metazoa</taxon>
        <taxon>Ecdysozoa</taxon>
        <taxon>Arthropoda</taxon>
        <taxon>Hexapoda</taxon>
        <taxon>Insecta</taxon>
        <taxon>Pterygota</taxon>
        <taxon>Neoptera</taxon>
        <taxon>Paraneoptera</taxon>
        <taxon>Hemiptera</taxon>
        <taxon>Sternorrhyncha</taxon>
        <taxon>Aphidomorpha</taxon>
        <taxon>Aphidoidea</taxon>
        <taxon>Aphididae</taxon>
        <taxon>Aphidini</taxon>
        <taxon>Aphis</taxon>
        <taxon>Aphis</taxon>
    </lineage>
</organism>
<dbReference type="EMBL" id="VUJU01005789">
    <property type="protein sequence ID" value="KAF0750250.1"/>
    <property type="molecule type" value="Genomic_DNA"/>
</dbReference>
<dbReference type="OrthoDB" id="6159421at2759"/>
<reference evidence="1 2" key="1">
    <citation type="submission" date="2019-08" db="EMBL/GenBank/DDBJ databases">
        <title>Whole genome of Aphis craccivora.</title>
        <authorList>
            <person name="Voronova N.V."/>
            <person name="Shulinski R.S."/>
            <person name="Bandarenka Y.V."/>
            <person name="Zhorov D.G."/>
            <person name="Warner D."/>
        </authorList>
    </citation>
    <scope>NUCLEOTIDE SEQUENCE [LARGE SCALE GENOMIC DNA]</scope>
    <source>
        <strain evidence="1">180601</strain>
        <tissue evidence="1">Whole Body</tissue>
    </source>
</reference>
<dbReference type="Proteomes" id="UP000478052">
    <property type="component" value="Unassembled WGS sequence"/>
</dbReference>
<gene>
    <name evidence="1" type="ORF">FWK35_00025692</name>
</gene>
<sequence length="123" mass="14310">MYVHVHVCSGNPPLQELPAVVALKNNTCPCPLYKFDFEDDPRLRTPEKVTRSRNESSVKLSHKKQKFRNKWLQNTEFKNWLVPAQNDTYKGKCKLCNTEITAEITVIKKHMTSKKHQVIIRSS</sequence>
<name>A0A6G0Y753_APHCR</name>
<dbReference type="AlphaFoldDB" id="A0A6G0Y753"/>
<evidence type="ECO:0000313" key="2">
    <source>
        <dbReference type="Proteomes" id="UP000478052"/>
    </source>
</evidence>
<comment type="caution">
    <text evidence="1">The sequence shown here is derived from an EMBL/GenBank/DDBJ whole genome shotgun (WGS) entry which is preliminary data.</text>
</comment>
<accession>A0A6G0Y753</accession>
<proteinExistence type="predicted"/>
<protein>
    <submittedName>
        <fullName evidence="1">BESS domain-containing protein</fullName>
    </submittedName>
</protein>
<evidence type="ECO:0000313" key="1">
    <source>
        <dbReference type="EMBL" id="KAF0750250.1"/>
    </source>
</evidence>